<reference evidence="7 8" key="1">
    <citation type="submission" date="2016-10" db="EMBL/GenBank/DDBJ databases">
        <authorList>
            <person name="de Groot N.N."/>
        </authorList>
    </citation>
    <scope>NUCLEOTIDE SEQUENCE [LARGE SCALE GENOMIC DNA]</scope>
    <source>
        <strain evidence="7 8">DSM 5885</strain>
    </source>
</reference>
<feature type="domain" description="Histidine kinase" evidence="5">
    <location>
        <begin position="188"/>
        <end position="430"/>
    </location>
</feature>
<dbReference type="InterPro" id="IPR011006">
    <property type="entry name" value="CheY-like_superfamily"/>
</dbReference>
<dbReference type="InterPro" id="IPR036890">
    <property type="entry name" value="HATPase_C_sf"/>
</dbReference>
<dbReference type="SMART" id="SM00448">
    <property type="entry name" value="REC"/>
    <property type="match status" value="1"/>
</dbReference>
<dbReference type="AlphaFoldDB" id="A0A1G8DT23"/>
<dbReference type="InterPro" id="IPR058245">
    <property type="entry name" value="NreC/VraR/RcsB-like_REC"/>
</dbReference>
<dbReference type="PANTHER" id="PTHR43065">
    <property type="entry name" value="SENSOR HISTIDINE KINASE"/>
    <property type="match status" value="1"/>
</dbReference>
<dbReference type="CDD" id="cd00082">
    <property type="entry name" value="HisKA"/>
    <property type="match status" value="1"/>
</dbReference>
<evidence type="ECO:0000313" key="7">
    <source>
        <dbReference type="EMBL" id="SDH60721.1"/>
    </source>
</evidence>
<feature type="domain" description="Response regulatory" evidence="6">
    <location>
        <begin position="16"/>
        <end position="130"/>
    </location>
</feature>
<dbReference type="InterPro" id="IPR004358">
    <property type="entry name" value="Sig_transdc_His_kin-like_C"/>
</dbReference>
<dbReference type="Pfam" id="PF00072">
    <property type="entry name" value="Response_reg"/>
    <property type="match status" value="1"/>
</dbReference>
<dbReference type="Proteomes" id="UP000198607">
    <property type="component" value="Unassembled WGS sequence"/>
</dbReference>
<dbReference type="EC" id="2.7.13.3" evidence="2"/>
<dbReference type="PROSITE" id="PS50110">
    <property type="entry name" value="RESPONSE_REGULATORY"/>
    <property type="match status" value="1"/>
</dbReference>
<protein>
    <recommendedName>
        <fullName evidence="2">histidine kinase</fullName>
        <ecNumber evidence="2">2.7.13.3</ecNumber>
    </recommendedName>
</protein>
<sequence length="438" mass="48642">MTTETPPPSDSRIDARVLFVEDDALQLMALRRLGEKIVSAVRGAPDGQQGLQVWRDWQPDVIVTDIHMPHMNGLELSAAIKRENPDAQIVVLTADLTDDSLIEALHAGVDRYITKPVDMRLLADAIRKCLRDRDHLKELRLNREITLLNTALQKEKAEHLALIRRLEEAHNQLLQSEKMASIGQLAAGVAHEINNPLGFVTANFSVLQQYIARLSRLLATYAGFENDLSAQERETLAHVKAEIDFEFLNEDISDMFEESSSGLRRVKQIVQSLTDFAEGGGTDFEPCDLHECLETTLSVMTHELKGKTQILREYGDLPMVECIPSEIRQVFMSLLVNAAQAITGEGRIVIRTCRQDDFACIEVADNGHGIPPDILHRIFDPFFTTKPVGEGTGLGLSIAHGIIRKHAGRIDVESAPGQGTTFRVLIPFHRPEAATTTA</sequence>
<dbReference type="Gene3D" id="3.30.565.10">
    <property type="entry name" value="Histidine kinase-like ATPase, C-terminal domain"/>
    <property type="match status" value="1"/>
</dbReference>
<evidence type="ECO:0000259" key="6">
    <source>
        <dbReference type="PROSITE" id="PS50110"/>
    </source>
</evidence>
<dbReference type="RefSeq" id="WP_091937036.1">
    <property type="nucleotide sequence ID" value="NZ_FNCY01000007.1"/>
</dbReference>
<dbReference type="EMBL" id="FNCY01000007">
    <property type="protein sequence ID" value="SDH60721.1"/>
    <property type="molecule type" value="Genomic_DNA"/>
</dbReference>
<dbReference type="SUPFAM" id="SSF52172">
    <property type="entry name" value="CheY-like"/>
    <property type="match status" value="1"/>
</dbReference>
<evidence type="ECO:0000313" key="8">
    <source>
        <dbReference type="Proteomes" id="UP000198607"/>
    </source>
</evidence>
<dbReference type="SUPFAM" id="SSF55874">
    <property type="entry name" value="ATPase domain of HSP90 chaperone/DNA topoisomerase II/histidine kinase"/>
    <property type="match status" value="1"/>
</dbReference>
<dbReference type="InterPro" id="IPR005467">
    <property type="entry name" value="His_kinase_dom"/>
</dbReference>
<keyword evidence="8" id="KW-1185">Reference proteome</keyword>
<comment type="catalytic activity">
    <reaction evidence="1">
        <text>ATP + protein L-histidine = ADP + protein N-phospho-L-histidine.</text>
        <dbReference type="EC" id="2.7.13.3"/>
    </reaction>
</comment>
<evidence type="ECO:0000256" key="2">
    <source>
        <dbReference type="ARBA" id="ARBA00012438"/>
    </source>
</evidence>
<accession>A0A1G8DT23</accession>
<dbReference type="STRING" id="83767.SAMN05660652_01934"/>
<proteinExistence type="predicted"/>
<dbReference type="OrthoDB" id="9813903at2"/>
<keyword evidence="7" id="KW-0808">Transferase</keyword>
<dbReference type="Pfam" id="PF02518">
    <property type="entry name" value="HATPase_c"/>
    <property type="match status" value="1"/>
</dbReference>
<dbReference type="InterPro" id="IPR003661">
    <property type="entry name" value="HisK_dim/P_dom"/>
</dbReference>
<evidence type="ECO:0000256" key="3">
    <source>
        <dbReference type="ARBA" id="ARBA00022553"/>
    </source>
</evidence>
<keyword evidence="3 4" id="KW-0597">Phosphoprotein</keyword>
<evidence type="ECO:0000259" key="5">
    <source>
        <dbReference type="PROSITE" id="PS50109"/>
    </source>
</evidence>
<dbReference type="PANTHER" id="PTHR43065:SF50">
    <property type="entry name" value="HISTIDINE KINASE"/>
    <property type="match status" value="1"/>
</dbReference>
<feature type="modified residue" description="4-aspartylphosphate" evidence="4">
    <location>
        <position position="65"/>
    </location>
</feature>
<dbReference type="InterPro" id="IPR001789">
    <property type="entry name" value="Sig_transdc_resp-reg_receiver"/>
</dbReference>
<dbReference type="InterPro" id="IPR003594">
    <property type="entry name" value="HATPase_dom"/>
</dbReference>
<organism evidence="7 8">
    <name type="scientific">Propionivibrio dicarboxylicus</name>
    <dbReference type="NCBI Taxonomy" id="83767"/>
    <lineage>
        <taxon>Bacteria</taxon>
        <taxon>Pseudomonadati</taxon>
        <taxon>Pseudomonadota</taxon>
        <taxon>Betaproteobacteria</taxon>
        <taxon>Rhodocyclales</taxon>
        <taxon>Rhodocyclaceae</taxon>
        <taxon>Propionivibrio</taxon>
    </lineage>
</organism>
<dbReference type="SMART" id="SM00387">
    <property type="entry name" value="HATPase_c"/>
    <property type="match status" value="1"/>
</dbReference>
<dbReference type="CDD" id="cd17535">
    <property type="entry name" value="REC_NarL-like"/>
    <property type="match status" value="1"/>
</dbReference>
<dbReference type="SUPFAM" id="SSF47384">
    <property type="entry name" value="Homodimeric domain of signal transducing histidine kinase"/>
    <property type="match status" value="1"/>
</dbReference>
<evidence type="ECO:0000256" key="4">
    <source>
        <dbReference type="PROSITE-ProRule" id="PRU00169"/>
    </source>
</evidence>
<dbReference type="Gene3D" id="3.40.50.2300">
    <property type="match status" value="1"/>
</dbReference>
<keyword evidence="7" id="KW-0418">Kinase</keyword>
<dbReference type="PROSITE" id="PS50109">
    <property type="entry name" value="HIS_KIN"/>
    <property type="match status" value="1"/>
</dbReference>
<dbReference type="Gene3D" id="1.10.287.130">
    <property type="match status" value="1"/>
</dbReference>
<dbReference type="GO" id="GO:0000155">
    <property type="term" value="F:phosphorelay sensor kinase activity"/>
    <property type="evidence" value="ECO:0007669"/>
    <property type="project" value="InterPro"/>
</dbReference>
<name>A0A1G8DT23_9RHOO</name>
<evidence type="ECO:0000256" key="1">
    <source>
        <dbReference type="ARBA" id="ARBA00000085"/>
    </source>
</evidence>
<dbReference type="PRINTS" id="PR00344">
    <property type="entry name" value="BCTRLSENSOR"/>
</dbReference>
<gene>
    <name evidence="7" type="ORF">SAMN05660652_01934</name>
</gene>
<dbReference type="InterPro" id="IPR036097">
    <property type="entry name" value="HisK_dim/P_sf"/>
</dbReference>